<evidence type="ECO:0000313" key="3">
    <source>
        <dbReference type="EMBL" id="BAQ49324.1"/>
    </source>
</evidence>
<name>A0A0C6FUV7_9HYPH</name>
<dbReference type="RefSeq" id="WP_060850400.1">
    <property type="nucleotide sequence ID" value="NZ_AP014705.1"/>
</dbReference>
<dbReference type="Proteomes" id="UP000061432">
    <property type="component" value="Plasmid pMaq22A_1p"/>
</dbReference>
<dbReference type="GO" id="GO:0006302">
    <property type="term" value="P:double-strand break repair"/>
    <property type="evidence" value="ECO:0007669"/>
    <property type="project" value="InterPro"/>
</dbReference>
<dbReference type="InterPro" id="IPR038729">
    <property type="entry name" value="Rad50/SbcC_AAA"/>
</dbReference>
<evidence type="ECO:0000259" key="2">
    <source>
        <dbReference type="Pfam" id="PF13476"/>
    </source>
</evidence>
<dbReference type="KEGG" id="maqu:Maq22A_1p35460"/>
<accession>A0A0C6FUV7</accession>
<proteinExistence type="predicted"/>
<dbReference type="GO" id="GO:0016887">
    <property type="term" value="F:ATP hydrolysis activity"/>
    <property type="evidence" value="ECO:0007669"/>
    <property type="project" value="InterPro"/>
</dbReference>
<keyword evidence="1" id="KW-0175">Coiled coil</keyword>
<dbReference type="PATRIC" id="fig|270351.10.peg.6393"/>
<sequence>MRLDYLELCGFRGFRERQRVDFGPGFTVICGRNGVGKSTLCDAVEFALTGQIDKYLVDKAAKESLDDYVWWRGEGQPEAHFVTVGFRADDGSAFAVTRSRETGADRDAARIEAMLCVPGAKPERALQQVCRTSIIRDEWIAALSLDLTETQRFELVRAALGAIEGPDYAAKAREVLSAAEGTHNAAAHAYEEARARLTAALTDLEETRDVALKAGDIAAALSSLDGLTAAGGQDLGSRVSAARQALAGRRLGLGEMGRVADEVRAVTALRDTVAGPDFRAGRDAAAVAAAEAEAAVREARHALEAAEARLRREQETDALATSLAILVDHGSRVGLHDDRCPLCRAPQGASEFETGLAAARERLAARHSGVPEARAELAAARTRHEAAAEILRETEAAVLRFASAEAELSAREEALSAELVRRSLDGKLAHDAGALDAAVQAERSRLIDLERSILTLEASQAVERVTDLEAHVEALRVEADAAGDRLARVRTAVTTARTLDRTVRRTNAEIIDERLAVISPLLNELYQRLRPHSEWRTIDYGIRGDVKRFLSLRVGNGLNPQFVFSSGQRRAAGLAFLLSVHLSRPWCTWRTLMLDDPVQHIDDFRALHLVEVLSALQRSGRQIVCAVEDPSLAELLCRRLISEPMAPGRRHDLDLVSGGGASVTRSTDIAPAMAGVLGRTRDLSAAG</sequence>
<reference evidence="3 4" key="1">
    <citation type="journal article" date="2015" name="Genome Announc.">
        <title>Complete Genome Sequence of Methylobacterium aquaticum Strain 22A, Isolated from Racomitrium japonicum Moss.</title>
        <authorList>
            <person name="Tani A."/>
            <person name="Ogura Y."/>
            <person name="Hayashi T."/>
            <person name="Kimbara K."/>
        </authorList>
    </citation>
    <scope>NUCLEOTIDE SEQUENCE [LARGE SCALE GENOMIC DNA]</scope>
    <source>
        <strain evidence="3 4">MA-22A</strain>
        <plasmid evidence="4">Plasmid pMaq22A_1p DNA</plasmid>
    </source>
</reference>
<dbReference type="PANTHER" id="PTHR32114">
    <property type="entry name" value="ABC TRANSPORTER ABCH.3"/>
    <property type="match status" value="1"/>
</dbReference>
<geneLocation type="plasmid" evidence="4">
    <name>pMaq22A_1p DNA</name>
</geneLocation>
<protein>
    <submittedName>
        <fullName evidence="3">Chromosome segregation protein SMC</fullName>
    </submittedName>
</protein>
<dbReference type="AlphaFoldDB" id="A0A0C6FUV7"/>
<dbReference type="Pfam" id="PF13476">
    <property type="entry name" value="AAA_23"/>
    <property type="match status" value="1"/>
</dbReference>
<evidence type="ECO:0000313" key="4">
    <source>
        <dbReference type="Proteomes" id="UP000061432"/>
    </source>
</evidence>
<feature type="coiled-coil region" evidence="1">
    <location>
        <begin position="289"/>
        <end position="316"/>
    </location>
</feature>
<dbReference type="Gene3D" id="3.40.50.300">
    <property type="entry name" value="P-loop containing nucleotide triphosphate hydrolases"/>
    <property type="match status" value="2"/>
</dbReference>
<organism evidence="3 4">
    <name type="scientific">Methylobacterium aquaticum</name>
    <dbReference type="NCBI Taxonomy" id="270351"/>
    <lineage>
        <taxon>Bacteria</taxon>
        <taxon>Pseudomonadati</taxon>
        <taxon>Pseudomonadota</taxon>
        <taxon>Alphaproteobacteria</taxon>
        <taxon>Hyphomicrobiales</taxon>
        <taxon>Methylobacteriaceae</taxon>
        <taxon>Methylobacterium</taxon>
    </lineage>
</organism>
<feature type="domain" description="Rad50/SbcC-type AAA" evidence="2">
    <location>
        <begin position="6"/>
        <end position="101"/>
    </location>
</feature>
<keyword evidence="3" id="KW-0614">Plasmid</keyword>
<dbReference type="OrthoDB" id="7877292at2"/>
<reference evidence="4" key="2">
    <citation type="submission" date="2015-01" db="EMBL/GenBank/DDBJ databases">
        <title>Complete genome sequence of Methylobacterium aquaticum strain 22A.</title>
        <authorList>
            <person name="Tani A."/>
            <person name="Ogura Y."/>
            <person name="Hayashi T."/>
        </authorList>
    </citation>
    <scope>NUCLEOTIDE SEQUENCE [LARGE SCALE GENOMIC DNA]</scope>
    <source>
        <strain evidence="4">MA-22A</strain>
        <plasmid evidence="4">Plasmid pMaq22A_1p DNA</plasmid>
    </source>
</reference>
<dbReference type="EMBL" id="AP014705">
    <property type="protein sequence ID" value="BAQ49324.1"/>
    <property type="molecule type" value="Genomic_DNA"/>
</dbReference>
<dbReference type="InterPro" id="IPR027417">
    <property type="entry name" value="P-loop_NTPase"/>
</dbReference>
<evidence type="ECO:0000256" key="1">
    <source>
        <dbReference type="SAM" id="Coils"/>
    </source>
</evidence>
<gene>
    <name evidence="3" type="ORF">Maq22A_1p35460</name>
</gene>
<dbReference type="PANTHER" id="PTHR32114:SF2">
    <property type="entry name" value="ABC TRANSPORTER ABCH.3"/>
    <property type="match status" value="1"/>
</dbReference>
<dbReference type="SUPFAM" id="SSF52540">
    <property type="entry name" value="P-loop containing nucleoside triphosphate hydrolases"/>
    <property type="match status" value="1"/>
</dbReference>